<keyword evidence="2" id="KW-0812">Transmembrane</keyword>
<dbReference type="NCBIfam" id="TIGR02353">
    <property type="entry name" value="NRPS_term_dom"/>
    <property type="match status" value="1"/>
</dbReference>
<evidence type="ECO:0000256" key="2">
    <source>
        <dbReference type="SAM" id="Phobius"/>
    </source>
</evidence>
<gene>
    <name evidence="4" type="ORF">FNH06_13350</name>
</gene>
<dbReference type="InterPro" id="IPR025110">
    <property type="entry name" value="AMP-bd_C"/>
</dbReference>
<dbReference type="InterPro" id="IPR010071">
    <property type="entry name" value="AA_adenyl_dom"/>
</dbReference>
<feature type="region of interest" description="Disordered" evidence="1">
    <location>
        <begin position="1321"/>
        <end position="1349"/>
    </location>
</feature>
<evidence type="ECO:0000313" key="5">
    <source>
        <dbReference type="Proteomes" id="UP000318578"/>
    </source>
</evidence>
<dbReference type="InterPro" id="IPR020845">
    <property type="entry name" value="AMP-binding_CS"/>
</dbReference>
<feature type="compositionally biased region" description="Basic and acidic residues" evidence="1">
    <location>
        <begin position="1334"/>
        <end position="1349"/>
    </location>
</feature>
<dbReference type="InterPro" id="IPR009081">
    <property type="entry name" value="PP-bd_ACP"/>
</dbReference>
<keyword evidence="2" id="KW-1133">Transmembrane helix</keyword>
<protein>
    <submittedName>
        <fullName evidence="4">Amino acid adenylation domain-containing protein</fullName>
    </submittedName>
</protein>
<dbReference type="RefSeq" id="WP_144638103.1">
    <property type="nucleotide sequence ID" value="NZ_BNAX01000020.1"/>
</dbReference>
<dbReference type="InterPro" id="IPR036736">
    <property type="entry name" value="ACP-like_sf"/>
</dbReference>
<dbReference type="Proteomes" id="UP000318578">
    <property type="component" value="Unassembled WGS sequence"/>
</dbReference>
<feature type="transmembrane region" description="Helical" evidence="2">
    <location>
        <begin position="1160"/>
        <end position="1180"/>
    </location>
</feature>
<feature type="transmembrane region" description="Helical" evidence="2">
    <location>
        <begin position="876"/>
        <end position="900"/>
    </location>
</feature>
<evidence type="ECO:0000313" key="4">
    <source>
        <dbReference type="EMBL" id="TVT22377.1"/>
    </source>
</evidence>
<dbReference type="Pfam" id="PF13193">
    <property type="entry name" value="AMP-binding_C"/>
    <property type="match status" value="1"/>
</dbReference>
<dbReference type="InterPro" id="IPR011004">
    <property type="entry name" value="Trimer_LpxA-like_sf"/>
</dbReference>
<keyword evidence="2" id="KW-0472">Membrane</keyword>
<dbReference type="SUPFAM" id="SSF51161">
    <property type="entry name" value="Trimeric LpxA-like enzymes"/>
    <property type="match status" value="3"/>
</dbReference>
<dbReference type="InterPro" id="IPR012728">
    <property type="entry name" value="Pls/PosA_C"/>
</dbReference>
<dbReference type="NCBIfam" id="TIGR01733">
    <property type="entry name" value="AA-adenyl-dom"/>
    <property type="match status" value="1"/>
</dbReference>
<keyword evidence="5" id="KW-1185">Reference proteome</keyword>
<sequence>MSSSFHHPSSLGDRVLLGARPAVRGCADERLHQIFEQRCDTLRAAGHPNQLAVDADDVTLTYDELDARANQLARYLLARGARPGDRLGLLFDTAVPGYVGMLAVLKIHATYVPLDPGFPPDRLAFITEDAGVRLVLTLSHLRSPLHLAGVEALPLDQVAAEVAAERSDRLSDVGQAGTAGELCYVIYTSGTTGRPKGVAIEQASICNFVRVAAEVYGYRPEDRVYQGMTIAFDFSVEELWVPLAVGATLVPKPAGSTLLGHELWEFLTTREVTALCGVPTLLATIEDDLPGLRFLLVSGEACPRDLVARWYRPDRRFLNVYGPTEATVTASWTELHPDRPVTIGVPLPTYAIVILDPGKDAALPRGSHGEIGIAGVGLAAGYLNQDELTEKVFIPDFLAIPDNPSGKIYRTGDLGRITDDGEIEYAGRIDNQVKIRGYRVELTEIESLLLQIPEIAAAVVATHEPEPGSADLVAYYRLRAGASAEPGKIRARLSAHLPAYMVPAYLEELPRFPVLPSGKVDRKRLPAPRSRGRAAVANHVPPKTQTERVITELMGAALGAGQVSVTSDFFRDLGMNSLLLGRFCSLARRRDDLPPIGIKELYQHTTVENLAAALREAEPGDSGTEELPPRRVHRWEYLTCGALQMLSFLGYLFLDGAAGFSAYRWIGTADGIGQIYARAALMGVAAFLGLSLVPVLAKWLLVGRWQPQQIPVWSMTYFRFWLIRTLLRFSPLQLFAGSPLYALYLRTLGAKVGRNVAFLTHTAPVCTDLLVFGDDAVIRKDTSITAYRARNGAIETGRVSVGRGAYVGEASVLDINTSIGDDAQLGHNSCLLSGQSIPAGEHWHGSPPTTTTVDYRRVAPTTCGLVRRLGYSATQLALLLLVYLPVLIVLTGGFGLDVVTGPATVTDSAFYLKTFDYTTLFMYGAILTGLLAVVLVPRLLNIAVRPGHVYPLYGLRYSLTRSIERITNVRWFNLLFGDSAYIVHYLRMLGYRMPGVVQTGSNFGVEHKHTIPYLTTVGQGTMVSDGLSVINADFSSTSFLVSEAVIGRDNFLGNDVHYPAGGRTGENCLLATKVMVPLDGPVRHDVGLLGSPPFDIPRTVERDRRFDALKTGAMHRERLMAKFRHNTVTIVFFLLTRWLDLFLLALLFDAADHVQGGFSPLVLAGATLLALVFNVAYFALVERAATGFRALSPQFCSIYDPYFWKHERFWKLSLGNWINLFSGTPAKPLIWRLLGVRIGRRVFDDGCDIPERTLVTVGDDCMLSAEASLQCHSLEDGTFKSGPILLGPGCTVGQRTLVHYGSVLAERTLVESSSFVMKGTETVPRSHWQGNPAHEVRSPTRPADARHHE</sequence>
<accession>A0A558ADN4</accession>
<dbReference type="InterPro" id="IPR000873">
    <property type="entry name" value="AMP-dep_synth/lig_dom"/>
</dbReference>
<proteinExistence type="predicted"/>
<dbReference type="PROSITE" id="PS00455">
    <property type="entry name" value="AMP_BINDING"/>
    <property type="match status" value="1"/>
</dbReference>
<dbReference type="Gene3D" id="3.30.300.30">
    <property type="match status" value="1"/>
</dbReference>
<dbReference type="Gene3D" id="3.40.50.12780">
    <property type="entry name" value="N-terminal domain of ligase-like"/>
    <property type="match status" value="1"/>
</dbReference>
<dbReference type="PANTHER" id="PTHR45527:SF1">
    <property type="entry name" value="FATTY ACID SYNTHASE"/>
    <property type="match status" value="1"/>
</dbReference>
<dbReference type="PROSITE" id="PS50075">
    <property type="entry name" value="CARRIER"/>
    <property type="match status" value="1"/>
</dbReference>
<dbReference type="SUPFAM" id="SSF47336">
    <property type="entry name" value="ACP-like"/>
    <property type="match status" value="1"/>
</dbReference>
<dbReference type="EMBL" id="VJZA01000018">
    <property type="protein sequence ID" value="TVT22377.1"/>
    <property type="molecule type" value="Genomic_DNA"/>
</dbReference>
<feature type="transmembrane region" description="Helical" evidence="2">
    <location>
        <begin position="721"/>
        <end position="744"/>
    </location>
</feature>
<dbReference type="Gene3D" id="2.160.10.10">
    <property type="entry name" value="Hexapeptide repeat proteins"/>
    <property type="match status" value="2"/>
</dbReference>
<dbReference type="OrthoDB" id="2472181at2"/>
<feature type="transmembrane region" description="Helical" evidence="2">
    <location>
        <begin position="920"/>
        <end position="940"/>
    </location>
</feature>
<dbReference type="CDD" id="cd05930">
    <property type="entry name" value="A_NRPS"/>
    <property type="match status" value="1"/>
</dbReference>
<feature type="transmembrane region" description="Helical" evidence="2">
    <location>
        <begin position="1128"/>
        <end position="1148"/>
    </location>
</feature>
<comment type="caution">
    <text evidence="4">The sequence shown here is derived from an EMBL/GenBank/DDBJ whole genome shotgun (WGS) entry which is preliminary data.</text>
</comment>
<dbReference type="Gene3D" id="1.10.1200.10">
    <property type="entry name" value="ACP-like"/>
    <property type="match status" value="1"/>
</dbReference>
<dbReference type="GO" id="GO:0044550">
    <property type="term" value="P:secondary metabolite biosynthetic process"/>
    <property type="evidence" value="ECO:0007669"/>
    <property type="project" value="TreeGrafter"/>
</dbReference>
<organism evidence="4 5">
    <name type="scientific">Amycolatopsis acidiphila</name>
    <dbReference type="NCBI Taxonomy" id="715473"/>
    <lineage>
        <taxon>Bacteria</taxon>
        <taxon>Bacillati</taxon>
        <taxon>Actinomycetota</taxon>
        <taxon>Actinomycetes</taxon>
        <taxon>Pseudonocardiales</taxon>
        <taxon>Pseudonocardiaceae</taxon>
        <taxon>Amycolatopsis</taxon>
    </lineage>
</organism>
<evidence type="ECO:0000259" key="3">
    <source>
        <dbReference type="PROSITE" id="PS50075"/>
    </source>
</evidence>
<dbReference type="SUPFAM" id="SSF56801">
    <property type="entry name" value="Acetyl-CoA synthetase-like"/>
    <property type="match status" value="1"/>
</dbReference>
<dbReference type="GO" id="GO:0043041">
    <property type="term" value="P:amino acid activation for nonribosomal peptide biosynthetic process"/>
    <property type="evidence" value="ECO:0007669"/>
    <property type="project" value="TreeGrafter"/>
</dbReference>
<dbReference type="Pfam" id="PF00550">
    <property type="entry name" value="PP-binding"/>
    <property type="match status" value="1"/>
</dbReference>
<dbReference type="Pfam" id="PF00501">
    <property type="entry name" value="AMP-binding"/>
    <property type="match status" value="1"/>
</dbReference>
<reference evidence="4 5" key="1">
    <citation type="submission" date="2019-07" db="EMBL/GenBank/DDBJ databases">
        <title>New species of Amycolatopsis and Streptomyces.</title>
        <authorList>
            <person name="Duangmal K."/>
            <person name="Teo W.F.A."/>
            <person name="Lipun K."/>
        </authorList>
    </citation>
    <scope>NUCLEOTIDE SEQUENCE [LARGE SCALE GENOMIC DNA]</scope>
    <source>
        <strain evidence="4 5">JCM 30562</strain>
    </source>
</reference>
<dbReference type="InterPro" id="IPR042099">
    <property type="entry name" value="ANL_N_sf"/>
</dbReference>
<dbReference type="GO" id="GO:0031177">
    <property type="term" value="F:phosphopantetheine binding"/>
    <property type="evidence" value="ECO:0007669"/>
    <property type="project" value="TreeGrafter"/>
</dbReference>
<feature type="transmembrane region" description="Helical" evidence="2">
    <location>
        <begin position="675"/>
        <end position="701"/>
    </location>
</feature>
<name>A0A558ADN4_9PSEU</name>
<evidence type="ECO:0000256" key="1">
    <source>
        <dbReference type="SAM" id="MobiDB-lite"/>
    </source>
</evidence>
<feature type="domain" description="Carrier" evidence="3">
    <location>
        <begin position="541"/>
        <end position="618"/>
    </location>
</feature>
<dbReference type="InterPro" id="IPR045851">
    <property type="entry name" value="AMP-bd_C_sf"/>
</dbReference>
<dbReference type="GO" id="GO:0005737">
    <property type="term" value="C:cytoplasm"/>
    <property type="evidence" value="ECO:0007669"/>
    <property type="project" value="TreeGrafter"/>
</dbReference>
<dbReference type="PANTHER" id="PTHR45527">
    <property type="entry name" value="NONRIBOSOMAL PEPTIDE SYNTHETASE"/>
    <property type="match status" value="1"/>
</dbReference>